<keyword evidence="3" id="KW-1185">Reference proteome</keyword>
<dbReference type="PANTHER" id="PTHR31749">
    <property type="entry name" value="KINETOCHORE-ASSOCIATED PROTEIN NSL1 HOMOLOG"/>
    <property type="match status" value="1"/>
</dbReference>
<feature type="compositionally biased region" description="Pro residues" evidence="1">
    <location>
        <begin position="28"/>
        <end position="41"/>
    </location>
</feature>
<organism evidence="2 3">
    <name type="scientific">Cairina moschata</name>
    <name type="common">Muscovy duck</name>
    <dbReference type="NCBI Taxonomy" id="8855"/>
    <lineage>
        <taxon>Eukaryota</taxon>
        <taxon>Metazoa</taxon>
        <taxon>Chordata</taxon>
        <taxon>Craniata</taxon>
        <taxon>Vertebrata</taxon>
        <taxon>Euteleostomi</taxon>
        <taxon>Archelosauria</taxon>
        <taxon>Archosauria</taxon>
        <taxon>Dinosauria</taxon>
        <taxon>Saurischia</taxon>
        <taxon>Theropoda</taxon>
        <taxon>Coelurosauria</taxon>
        <taxon>Aves</taxon>
        <taxon>Neognathae</taxon>
        <taxon>Galloanserae</taxon>
        <taxon>Anseriformes</taxon>
        <taxon>Anatidae</taxon>
        <taxon>Anatinae</taxon>
        <taxon>Cairina</taxon>
    </lineage>
</organism>
<feature type="region of interest" description="Disordered" evidence="1">
    <location>
        <begin position="365"/>
        <end position="385"/>
    </location>
</feature>
<name>A0A8C3GQU8_CAIMO</name>
<accession>A0A8C3GQU8</accession>
<evidence type="ECO:0000313" key="3">
    <source>
        <dbReference type="Proteomes" id="UP000694556"/>
    </source>
</evidence>
<dbReference type="AlphaFoldDB" id="A0A8C3GQU8"/>
<reference evidence="2" key="3">
    <citation type="submission" date="2025-09" db="UniProtKB">
        <authorList>
            <consortium name="Ensembl"/>
        </authorList>
    </citation>
    <scope>IDENTIFICATION</scope>
</reference>
<evidence type="ECO:0000313" key="2">
    <source>
        <dbReference type="Ensembl" id="ENSCMMP00000027182.1"/>
    </source>
</evidence>
<dbReference type="Ensembl" id="ENSCMMT00000029681.1">
    <property type="protein sequence ID" value="ENSCMMP00000027182.1"/>
    <property type="gene ID" value="ENSCMMG00000016668.1"/>
</dbReference>
<feature type="region of interest" description="Disordered" evidence="1">
    <location>
        <begin position="1"/>
        <end position="70"/>
    </location>
</feature>
<dbReference type="PANTHER" id="PTHR31749:SF3">
    <property type="entry name" value="KINETOCHORE-ASSOCIATED PROTEIN NSL1 HOMOLOG"/>
    <property type="match status" value="1"/>
</dbReference>
<dbReference type="GO" id="GO:0000070">
    <property type="term" value="P:mitotic sister chromatid segregation"/>
    <property type="evidence" value="ECO:0007669"/>
    <property type="project" value="InterPro"/>
</dbReference>
<dbReference type="Pfam" id="PF08641">
    <property type="entry name" value="Mis14"/>
    <property type="match status" value="1"/>
</dbReference>
<proteinExistence type="predicted"/>
<reference evidence="2" key="2">
    <citation type="submission" date="2025-08" db="UniProtKB">
        <authorList>
            <consortium name="Ensembl"/>
        </authorList>
    </citation>
    <scope>IDENTIFICATION</scope>
</reference>
<sequence>MGGGTEERRDTPKPRTSRTAPSLCGTPLPAPPPPPAPPRPPATAGKKVLKSGEGDGGDGARGLGVPPPIASPRLASPHLLCCPHHSRHVLRERGSASAPIPAPIHPSIHPSLHPCTHPSLTGWKQGAARWQWQSTGPTAAISARRVPLPGRHFGAGRRREMAAGAAAGRDARVRCCSRRGLERLLGLCAPFLRALAAGQPGGPAEDDVLWNFEAAVRENVTINGQPWGDTAASSEPCGSYIKILEDQLDELIVETSKKRKQWPKKILVHVIQSMKAEQEMLKLYQPVVTPEEISSQPSQDAYITDLKQVTETVSEQIGEAMKSLPLLIERAEGFSQVLTWQPTLELCKLRQEVFAGCHAKEEDNAQSFVSPGEVTPTDTGTSKKPYSLFKRKRAADSPQRRYYPLRQRKITLST</sequence>
<dbReference type="GO" id="GO:0000444">
    <property type="term" value="C:MIS12/MIND type complex"/>
    <property type="evidence" value="ECO:0007669"/>
    <property type="project" value="TreeGrafter"/>
</dbReference>
<protein>
    <submittedName>
        <fullName evidence="2">NSL1 component of MIS12 kinetochore complex</fullName>
    </submittedName>
</protein>
<reference evidence="2" key="1">
    <citation type="submission" date="2018-09" db="EMBL/GenBank/DDBJ databases">
        <title>Common duck and Muscovy duck high density SNP chip.</title>
        <authorList>
            <person name="Vignal A."/>
            <person name="Thebault N."/>
            <person name="Warren W.C."/>
        </authorList>
    </citation>
    <scope>NUCLEOTIDE SEQUENCE [LARGE SCALE GENOMIC DNA]</scope>
</reference>
<feature type="compositionally biased region" description="Basic and acidic residues" evidence="1">
    <location>
        <begin position="1"/>
        <end position="13"/>
    </location>
</feature>
<evidence type="ECO:0000256" key="1">
    <source>
        <dbReference type="SAM" id="MobiDB-lite"/>
    </source>
</evidence>
<dbReference type="Proteomes" id="UP000694556">
    <property type="component" value="Chromosome 3"/>
</dbReference>
<dbReference type="InterPro" id="IPR013950">
    <property type="entry name" value="Mis14/Nsl1"/>
</dbReference>